<evidence type="ECO:0000313" key="1">
    <source>
        <dbReference type="EMBL" id="TNY23903.1"/>
    </source>
</evidence>
<gene>
    <name evidence="1" type="ORF">DMC30DRAFT_413812</name>
</gene>
<evidence type="ECO:0000313" key="2">
    <source>
        <dbReference type="Proteomes" id="UP000311382"/>
    </source>
</evidence>
<dbReference type="STRING" id="5288.A0A5C5G426"/>
<proteinExistence type="predicted"/>
<reference evidence="1 2" key="1">
    <citation type="submission" date="2019-03" db="EMBL/GenBank/DDBJ databases">
        <title>Rhodosporidium diobovatum UCD-FST 08-225 genome sequencing, assembly, and annotation.</title>
        <authorList>
            <person name="Fakankun I.U."/>
            <person name="Fristensky B."/>
            <person name="Levin D.B."/>
        </authorList>
    </citation>
    <scope>NUCLEOTIDE SEQUENCE [LARGE SCALE GENOMIC DNA]</scope>
    <source>
        <strain evidence="1 2">UCD-FST 08-225</strain>
    </source>
</reference>
<dbReference type="OrthoDB" id="27298at2759"/>
<name>A0A5C5G426_9BASI</name>
<accession>A0A5C5G426</accession>
<dbReference type="Proteomes" id="UP000311382">
    <property type="component" value="Unassembled WGS sequence"/>
</dbReference>
<sequence>MLLHQCPRALLQLNCQTVSSPSTTFTAALSTDPLLSAGAGGDKKGKGKARGTGAGAAEKAARINAAVMGLVDTGVQLRGMLVAVAVAVVPVAGSDEEEDLVHLDPPPEEELALMSTHVAAG</sequence>
<dbReference type="InterPro" id="IPR027408">
    <property type="entry name" value="PNPase/RNase_PH_dom_sf"/>
</dbReference>
<keyword evidence="2" id="KW-1185">Reference proteome</keyword>
<comment type="caution">
    <text evidence="1">The sequence shown here is derived from an EMBL/GenBank/DDBJ whole genome shotgun (WGS) entry which is preliminary data.</text>
</comment>
<dbReference type="EMBL" id="SOZI01000007">
    <property type="protein sequence ID" value="TNY23903.1"/>
    <property type="molecule type" value="Genomic_DNA"/>
</dbReference>
<organism evidence="1 2">
    <name type="scientific">Rhodotorula diobovata</name>
    <dbReference type="NCBI Taxonomy" id="5288"/>
    <lineage>
        <taxon>Eukaryota</taxon>
        <taxon>Fungi</taxon>
        <taxon>Dikarya</taxon>
        <taxon>Basidiomycota</taxon>
        <taxon>Pucciniomycotina</taxon>
        <taxon>Microbotryomycetes</taxon>
        <taxon>Sporidiobolales</taxon>
        <taxon>Sporidiobolaceae</taxon>
        <taxon>Rhodotorula</taxon>
    </lineage>
</organism>
<dbReference type="Gene3D" id="3.30.230.70">
    <property type="entry name" value="GHMP Kinase, N-terminal domain"/>
    <property type="match status" value="1"/>
</dbReference>
<protein>
    <submittedName>
        <fullName evidence="1">Uncharacterized protein</fullName>
    </submittedName>
</protein>
<dbReference type="AlphaFoldDB" id="A0A5C5G426"/>